<evidence type="ECO:0000313" key="1">
    <source>
        <dbReference type="EMBL" id="GAT34232.1"/>
    </source>
</evidence>
<evidence type="ECO:0000313" key="2">
    <source>
        <dbReference type="Proteomes" id="UP000076023"/>
    </source>
</evidence>
<protein>
    <recommendedName>
        <fullName evidence="3">Lipoprotein</fullName>
    </recommendedName>
</protein>
<organism evidence="1 2">
    <name type="scientific">Terrimicrobium sacchariphilum</name>
    <dbReference type="NCBI Taxonomy" id="690879"/>
    <lineage>
        <taxon>Bacteria</taxon>
        <taxon>Pseudomonadati</taxon>
        <taxon>Verrucomicrobiota</taxon>
        <taxon>Terrimicrobiia</taxon>
        <taxon>Terrimicrobiales</taxon>
        <taxon>Terrimicrobiaceae</taxon>
        <taxon>Terrimicrobium</taxon>
    </lineage>
</organism>
<reference evidence="2" key="1">
    <citation type="journal article" date="2017" name="Genome Announc.">
        <title>Draft Genome Sequence of Terrimicrobium sacchariphilum NM-5T, a Facultative Anaerobic Soil Bacterium of the Class Spartobacteria.</title>
        <authorList>
            <person name="Qiu Y.L."/>
            <person name="Tourlousse D.M."/>
            <person name="Matsuura N."/>
            <person name="Ohashi A."/>
            <person name="Sekiguchi Y."/>
        </authorList>
    </citation>
    <scope>NUCLEOTIDE SEQUENCE [LARGE SCALE GENOMIC DNA]</scope>
    <source>
        <strain evidence="2">NM-5</strain>
    </source>
</reference>
<name>A0A146GAH7_TERSA</name>
<dbReference type="InParanoid" id="A0A146GAH7"/>
<dbReference type="RefSeq" id="WP_075079882.1">
    <property type="nucleotide sequence ID" value="NZ_BDCO01000002.1"/>
</dbReference>
<dbReference type="OrthoDB" id="9819180at2"/>
<dbReference type="Proteomes" id="UP000076023">
    <property type="component" value="Unassembled WGS sequence"/>
</dbReference>
<dbReference type="STRING" id="690879.TSACC_22656"/>
<accession>A0A146GAH7</accession>
<keyword evidence="2" id="KW-1185">Reference proteome</keyword>
<evidence type="ECO:0008006" key="3">
    <source>
        <dbReference type="Google" id="ProtNLM"/>
    </source>
</evidence>
<dbReference type="EMBL" id="BDCO01000002">
    <property type="protein sequence ID" value="GAT34232.1"/>
    <property type="molecule type" value="Genomic_DNA"/>
</dbReference>
<dbReference type="PROSITE" id="PS51257">
    <property type="entry name" value="PROKAR_LIPOPROTEIN"/>
    <property type="match status" value="1"/>
</dbReference>
<dbReference type="AlphaFoldDB" id="A0A146GAH7"/>
<comment type="caution">
    <text evidence="1">The sequence shown here is derived from an EMBL/GenBank/DDBJ whole genome shotgun (WGS) entry which is preliminary data.</text>
</comment>
<gene>
    <name evidence="1" type="ORF">TSACC_22656</name>
</gene>
<proteinExistence type="predicted"/>
<sequence length="220" mass="24100">MKHFTALSILALCLVMTGCETVQPGSHKAGEQFVREVNLNGLKIGENEKTIKKLFPQAQKMPFGRPGRNVYEIENPNPYITRAIAYFVDGKLVKLELRYFKGPGVNSLTTAGGWDGLRDYLIKKFGPPNQTGPNVPLQTEMGDLQPKYAKFNGEWDFPKQDRLVQYIALADDKGGVGVVTFVDATPVRSYDRSGTVVQRPVPGANSAVYAPVGGPPNPGF</sequence>